<accession>A0A5U4HD17</accession>
<organism evidence="1">
    <name type="scientific">Salmonella enterica</name>
    <name type="common">Salmonella choleraesuis</name>
    <dbReference type="NCBI Taxonomy" id="28901"/>
    <lineage>
        <taxon>Bacteria</taxon>
        <taxon>Pseudomonadati</taxon>
        <taxon>Pseudomonadota</taxon>
        <taxon>Gammaproteobacteria</taxon>
        <taxon>Enterobacterales</taxon>
        <taxon>Enterobacteriaceae</taxon>
        <taxon>Salmonella</taxon>
    </lineage>
</organism>
<dbReference type="EMBL" id="AAGNJA010000003">
    <property type="protein sequence ID" value="EBP9375309.1"/>
    <property type="molecule type" value="Genomic_DNA"/>
</dbReference>
<gene>
    <name evidence="1" type="ORF">AUS09_11155</name>
</gene>
<dbReference type="AlphaFoldDB" id="A0A5U4HD17"/>
<name>A0A5U4HD17_SALER</name>
<protein>
    <submittedName>
        <fullName evidence="1">Uncharacterized protein</fullName>
    </submittedName>
</protein>
<sequence>MAIVFIPALVALLEAKEKDFGRELTREDVESIRDNATAIELPAEIARDMNKSRGYPDIDAQNAWNEWLLYKKHKFFGD</sequence>
<evidence type="ECO:0000313" key="1">
    <source>
        <dbReference type="EMBL" id="EBP9375309.1"/>
    </source>
</evidence>
<comment type="caution">
    <text evidence="1">The sequence shown here is derived from an EMBL/GenBank/DDBJ whole genome shotgun (WGS) entry which is preliminary data.</text>
</comment>
<reference evidence="1" key="1">
    <citation type="submission" date="2018-07" db="EMBL/GenBank/DDBJ databases">
        <authorList>
            <consortium name="PulseNet: The National Subtyping Network for Foodborne Disease Surveillance"/>
            <person name="Tarr C.L."/>
            <person name="Trees E."/>
            <person name="Katz L.S."/>
            <person name="Carleton-Romer H.A."/>
            <person name="Stroika S."/>
            <person name="Kucerova Z."/>
            <person name="Roache K.F."/>
            <person name="Sabol A.L."/>
            <person name="Besser J."/>
            <person name="Gerner-Smidt P."/>
        </authorList>
    </citation>
    <scope>NUCLEOTIDE SEQUENCE</scope>
    <source>
        <strain evidence="1">2015K-1398</strain>
    </source>
</reference>
<proteinExistence type="predicted"/>